<name>A0ABX2AKV5_9BACT</name>
<proteinExistence type="predicted"/>
<evidence type="ECO:0000256" key="8">
    <source>
        <dbReference type="ARBA" id="ARBA00023136"/>
    </source>
</evidence>
<keyword evidence="6 10" id="KW-1133">Transmembrane helix</keyword>
<gene>
    <name evidence="11" type="ORF">HPS56_02355</name>
</gene>
<keyword evidence="7" id="KW-0406">Ion transport</keyword>
<keyword evidence="2" id="KW-0813">Transport</keyword>
<dbReference type="InterPro" id="IPR048279">
    <property type="entry name" value="MdtK-like"/>
</dbReference>
<dbReference type="Proteomes" id="UP000714420">
    <property type="component" value="Unassembled WGS sequence"/>
</dbReference>
<comment type="caution">
    <text evidence="11">The sequence shown here is derived from an EMBL/GenBank/DDBJ whole genome shotgun (WGS) entry which is preliminary data.</text>
</comment>
<evidence type="ECO:0000256" key="9">
    <source>
        <dbReference type="ARBA" id="ARBA00031636"/>
    </source>
</evidence>
<evidence type="ECO:0000256" key="5">
    <source>
        <dbReference type="ARBA" id="ARBA00022692"/>
    </source>
</evidence>
<evidence type="ECO:0000313" key="12">
    <source>
        <dbReference type="Proteomes" id="UP000714420"/>
    </source>
</evidence>
<accession>A0ABX2AKV5</accession>
<keyword evidence="12" id="KW-1185">Reference proteome</keyword>
<comment type="subcellular location">
    <subcellularLocation>
        <location evidence="1">Cell membrane</location>
        <topology evidence="1">Multi-pass membrane protein</topology>
    </subcellularLocation>
</comment>
<feature type="transmembrane region" description="Helical" evidence="10">
    <location>
        <begin position="207"/>
        <end position="227"/>
    </location>
</feature>
<evidence type="ECO:0000256" key="7">
    <source>
        <dbReference type="ARBA" id="ARBA00023065"/>
    </source>
</evidence>
<evidence type="ECO:0000313" key="11">
    <source>
        <dbReference type="EMBL" id="NPD91202.1"/>
    </source>
</evidence>
<sequence>MPLNNKESELLDYIREGREMTRGQRLRLIIQLSIPSILSQMSAIMMFFIDASMVGSLGERQAASVGLVESTTWLFGGLTSAASMGFSVQVAHFIGANDFDAARRVLRQGIVCTLIFSSVISLTAFLIHSRLPFWLGGGEDIAHDASMYFLVFSMAVPLLQLSSLSASMLKCSGNMKIPSMLNILMCILDVVFNYILIFVVGLGVMGAAMGTLLALLTTASLMFYFLVYRSRHLSISRHGGSFIPTSDCVRTALRIGAPMGLQQILMGGAQIVSTAIVAPLGNISIAANTFAITVESICYMPGYGIAEAATTLVGQGLGAGQKVLTRSFAHLSVMLGVVVMTVMAVLMYVFSYGLISVMTPVEAIRELGSAVLRIEAFAEPMFAAAIVCYGVFVGAGDTVKPAAMNLVSMWAVRLSLAAALAPAYGLKGVWTAMAVELTFRGVIFIYRLLRGNWADGIMADKKK</sequence>
<evidence type="ECO:0000256" key="6">
    <source>
        <dbReference type="ARBA" id="ARBA00022989"/>
    </source>
</evidence>
<feature type="transmembrane region" description="Helical" evidence="10">
    <location>
        <begin position="370"/>
        <end position="392"/>
    </location>
</feature>
<keyword evidence="3" id="KW-0050">Antiport</keyword>
<evidence type="ECO:0000256" key="4">
    <source>
        <dbReference type="ARBA" id="ARBA00022475"/>
    </source>
</evidence>
<dbReference type="EMBL" id="JABKKF010000002">
    <property type="protein sequence ID" value="NPD91202.1"/>
    <property type="molecule type" value="Genomic_DNA"/>
</dbReference>
<feature type="transmembrane region" description="Helical" evidence="10">
    <location>
        <begin position="73"/>
        <end position="94"/>
    </location>
</feature>
<evidence type="ECO:0000256" key="3">
    <source>
        <dbReference type="ARBA" id="ARBA00022449"/>
    </source>
</evidence>
<dbReference type="Pfam" id="PF01554">
    <property type="entry name" value="MatE"/>
    <property type="match status" value="2"/>
</dbReference>
<dbReference type="NCBIfam" id="TIGR00797">
    <property type="entry name" value="matE"/>
    <property type="match status" value="1"/>
</dbReference>
<evidence type="ECO:0000256" key="1">
    <source>
        <dbReference type="ARBA" id="ARBA00004651"/>
    </source>
</evidence>
<dbReference type="InterPro" id="IPR050222">
    <property type="entry name" value="MATE_MdtK"/>
</dbReference>
<feature type="transmembrane region" description="Helical" evidence="10">
    <location>
        <begin position="404"/>
        <end position="424"/>
    </location>
</feature>
<keyword evidence="5 10" id="KW-0812">Transmembrane</keyword>
<feature type="transmembrane region" description="Helical" evidence="10">
    <location>
        <begin position="106"/>
        <end position="127"/>
    </location>
</feature>
<organism evidence="11 12">
    <name type="scientific">Xylanibacter muris</name>
    <dbReference type="NCBI Taxonomy" id="2736290"/>
    <lineage>
        <taxon>Bacteria</taxon>
        <taxon>Pseudomonadati</taxon>
        <taxon>Bacteroidota</taxon>
        <taxon>Bacteroidia</taxon>
        <taxon>Bacteroidales</taxon>
        <taxon>Prevotellaceae</taxon>
        <taxon>Xylanibacter</taxon>
    </lineage>
</organism>
<reference evidence="11 12" key="1">
    <citation type="submission" date="2020-05" db="EMBL/GenBank/DDBJ databases">
        <title>Distinct polysaccharide utilization as determinants for interspecies competition between intestinal Prevotella spp.</title>
        <authorList>
            <person name="Galvez E.J.C."/>
            <person name="Iljazovic A."/>
            <person name="Strowig T."/>
        </authorList>
    </citation>
    <scope>NUCLEOTIDE SEQUENCE [LARGE SCALE GENOMIC DNA]</scope>
    <source>
        <strain evidence="11 12">PMUR</strain>
    </source>
</reference>
<feature type="transmembrane region" description="Helical" evidence="10">
    <location>
        <begin position="147"/>
        <end position="169"/>
    </location>
</feature>
<dbReference type="PANTHER" id="PTHR43298">
    <property type="entry name" value="MULTIDRUG RESISTANCE PROTEIN NORM-RELATED"/>
    <property type="match status" value="1"/>
</dbReference>
<dbReference type="PIRSF" id="PIRSF006603">
    <property type="entry name" value="DinF"/>
    <property type="match status" value="1"/>
</dbReference>
<keyword evidence="4" id="KW-1003">Cell membrane</keyword>
<keyword evidence="8 10" id="KW-0472">Membrane</keyword>
<protein>
    <recommendedName>
        <fullName evidence="9">Multidrug-efflux transporter</fullName>
    </recommendedName>
</protein>
<dbReference type="InterPro" id="IPR002528">
    <property type="entry name" value="MATE_fam"/>
</dbReference>
<dbReference type="CDD" id="cd13137">
    <property type="entry name" value="MATE_NorM_like"/>
    <property type="match status" value="1"/>
</dbReference>
<dbReference type="PANTHER" id="PTHR43298:SF4">
    <property type="entry name" value="DRUG_SODIUM ANTIPORTER"/>
    <property type="match status" value="1"/>
</dbReference>
<feature type="transmembrane region" description="Helical" evidence="10">
    <location>
        <begin position="328"/>
        <end position="350"/>
    </location>
</feature>
<evidence type="ECO:0000256" key="10">
    <source>
        <dbReference type="SAM" id="Phobius"/>
    </source>
</evidence>
<dbReference type="RefSeq" id="WP_172273290.1">
    <property type="nucleotide sequence ID" value="NZ_CASGMU010000002.1"/>
</dbReference>
<feature type="transmembrane region" description="Helical" evidence="10">
    <location>
        <begin position="28"/>
        <end position="49"/>
    </location>
</feature>
<evidence type="ECO:0000256" key="2">
    <source>
        <dbReference type="ARBA" id="ARBA00022448"/>
    </source>
</evidence>
<feature type="transmembrane region" description="Helical" evidence="10">
    <location>
        <begin position="181"/>
        <end position="201"/>
    </location>
</feature>